<dbReference type="GO" id="GO:0003677">
    <property type="term" value="F:DNA binding"/>
    <property type="evidence" value="ECO:0007669"/>
    <property type="project" value="UniProtKB-KW"/>
</dbReference>
<comment type="similarity">
    <text evidence="1">Belongs to the LysR transcriptional regulatory family.</text>
</comment>
<dbReference type="Gene3D" id="1.10.10.10">
    <property type="entry name" value="Winged helix-like DNA-binding domain superfamily/Winged helix DNA-binding domain"/>
    <property type="match status" value="1"/>
</dbReference>
<reference evidence="6" key="2">
    <citation type="submission" date="2020-09" db="EMBL/GenBank/DDBJ databases">
        <authorList>
            <person name="Sun Q."/>
            <person name="Kim S."/>
        </authorList>
    </citation>
    <scope>NUCLEOTIDE SEQUENCE</scope>
    <source>
        <strain evidence="6">KCTC 12711</strain>
    </source>
</reference>
<dbReference type="Pfam" id="PF03466">
    <property type="entry name" value="LysR_substrate"/>
    <property type="match status" value="1"/>
</dbReference>
<evidence type="ECO:0000256" key="3">
    <source>
        <dbReference type="ARBA" id="ARBA00023125"/>
    </source>
</evidence>
<gene>
    <name evidence="6" type="ORF">GCM10008090_15240</name>
</gene>
<dbReference type="PROSITE" id="PS50931">
    <property type="entry name" value="HTH_LYSR"/>
    <property type="match status" value="1"/>
</dbReference>
<organism evidence="6 7">
    <name type="scientific">Arenicella chitinivorans</name>
    <dbReference type="NCBI Taxonomy" id="1329800"/>
    <lineage>
        <taxon>Bacteria</taxon>
        <taxon>Pseudomonadati</taxon>
        <taxon>Pseudomonadota</taxon>
        <taxon>Gammaproteobacteria</taxon>
        <taxon>Arenicellales</taxon>
        <taxon>Arenicellaceae</taxon>
        <taxon>Arenicella</taxon>
    </lineage>
</organism>
<dbReference type="PANTHER" id="PTHR30118:SF15">
    <property type="entry name" value="TRANSCRIPTIONAL REGULATORY PROTEIN"/>
    <property type="match status" value="1"/>
</dbReference>
<keyword evidence="4" id="KW-0804">Transcription</keyword>
<protein>
    <submittedName>
        <fullName evidence="6">Transcriptional regulator, LysR family protein</fullName>
    </submittedName>
</protein>
<dbReference type="InterPro" id="IPR000847">
    <property type="entry name" value="LysR_HTH_N"/>
</dbReference>
<feature type="domain" description="HTH lysR-type" evidence="5">
    <location>
        <begin position="5"/>
        <end position="62"/>
    </location>
</feature>
<name>A0A918RRI5_9GAMM</name>
<dbReference type="SUPFAM" id="SSF53850">
    <property type="entry name" value="Periplasmic binding protein-like II"/>
    <property type="match status" value="1"/>
</dbReference>
<accession>A0A918RRI5</accession>
<dbReference type="InterPro" id="IPR036388">
    <property type="entry name" value="WH-like_DNA-bd_sf"/>
</dbReference>
<dbReference type="EMBL" id="BMXA01000002">
    <property type="protein sequence ID" value="GHA06518.1"/>
    <property type="molecule type" value="Genomic_DNA"/>
</dbReference>
<dbReference type="Pfam" id="PF00126">
    <property type="entry name" value="HTH_1"/>
    <property type="match status" value="1"/>
</dbReference>
<dbReference type="RefSeq" id="WP_189399514.1">
    <property type="nucleotide sequence ID" value="NZ_BMXA01000002.1"/>
</dbReference>
<evidence type="ECO:0000256" key="4">
    <source>
        <dbReference type="ARBA" id="ARBA00023163"/>
    </source>
</evidence>
<dbReference type="InterPro" id="IPR036390">
    <property type="entry name" value="WH_DNA-bd_sf"/>
</dbReference>
<keyword evidence="2" id="KW-0805">Transcription regulation</keyword>
<evidence type="ECO:0000256" key="2">
    <source>
        <dbReference type="ARBA" id="ARBA00023015"/>
    </source>
</evidence>
<dbReference type="Proteomes" id="UP000614811">
    <property type="component" value="Unassembled WGS sequence"/>
</dbReference>
<keyword evidence="3" id="KW-0238">DNA-binding</keyword>
<proteinExistence type="inferred from homology"/>
<evidence type="ECO:0000313" key="6">
    <source>
        <dbReference type="EMBL" id="GHA06518.1"/>
    </source>
</evidence>
<dbReference type="SUPFAM" id="SSF46785">
    <property type="entry name" value="Winged helix' DNA-binding domain"/>
    <property type="match status" value="1"/>
</dbReference>
<dbReference type="AlphaFoldDB" id="A0A918RRI5"/>
<dbReference type="PANTHER" id="PTHR30118">
    <property type="entry name" value="HTH-TYPE TRANSCRIPTIONAL REGULATOR LEUO-RELATED"/>
    <property type="match status" value="1"/>
</dbReference>
<comment type="caution">
    <text evidence="6">The sequence shown here is derived from an EMBL/GenBank/DDBJ whole genome shotgun (WGS) entry which is preliminary data.</text>
</comment>
<sequence length="267" mass="29054">MILDLEISHLKTLDALYRFDTVSAAAESLAISQQAVSLLLKRIQQILDDRLFVASGQGVVPTSYAKHIEPYVQQVLAAMHNIPLPTAFSPISVNQVLSIAATDCTQHTVVSSLITQVAELAPKVRVVVSSIESAELTRKMHQCVTLVRPLHRASPVSLQEITKYPFVVTSPSVGSFKGAADDWFDRVGFPHQVQVSSPCFQATQRTVQQTRLVALLPTRLPLIDGLSVVPLAVSPPGFAVSVVYHPSTKGDPFLAWVLSQIREKSNA</sequence>
<evidence type="ECO:0000256" key="1">
    <source>
        <dbReference type="ARBA" id="ARBA00009437"/>
    </source>
</evidence>
<dbReference type="InterPro" id="IPR050389">
    <property type="entry name" value="LysR-type_TF"/>
</dbReference>
<evidence type="ECO:0000313" key="7">
    <source>
        <dbReference type="Proteomes" id="UP000614811"/>
    </source>
</evidence>
<keyword evidence="7" id="KW-1185">Reference proteome</keyword>
<dbReference type="Gene3D" id="3.40.190.10">
    <property type="entry name" value="Periplasmic binding protein-like II"/>
    <property type="match status" value="3"/>
</dbReference>
<dbReference type="GO" id="GO:0003700">
    <property type="term" value="F:DNA-binding transcription factor activity"/>
    <property type="evidence" value="ECO:0007669"/>
    <property type="project" value="InterPro"/>
</dbReference>
<reference evidence="6" key="1">
    <citation type="journal article" date="2014" name="Int. J. Syst. Evol. Microbiol.">
        <title>Complete genome sequence of Corynebacterium casei LMG S-19264T (=DSM 44701T), isolated from a smear-ripened cheese.</title>
        <authorList>
            <consortium name="US DOE Joint Genome Institute (JGI-PGF)"/>
            <person name="Walter F."/>
            <person name="Albersmeier A."/>
            <person name="Kalinowski J."/>
            <person name="Ruckert C."/>
        </authorList>
    </citation>
    <scope>NUCLEOTIDE SEQUENCE</scope>
    <source>
        <strain evidence="6">KCTC 12711</strain>
    </source>
</reference>
<evidence type="ECO:0000259" key="5">
    <source>
        <dbReference type="PROSITE" id="PS50931"/>
    </source>
</evidence>
<dbReference type="InterPro" id="IPR005119">
    <property type="entry name" value="LysR_subst-bd"/>
</dbReference>